<dbReference type="RefSeq" id="WP_328777232.1">
    <property type="nucleotide sequence ID" value="NZ_CP108057.1"/>
</dbReference>
<protein>
    <submittedName>
        <fullName evidence="2">Alkaline shock response membrane anchor protein AmaP</fullName>
    </submittedName>
</protein>
<evidence type="ECO:0000313" key="3">
    <source>
        <dbReference type="Proteomes" id="UP001432075"/>
    </source>
</evidence>
<reference evidence="2" key="1">
    <citation type="submission" date="2022-10" db="EMBL/GenBank/DDBJ databases">
        <title>The complete genomes of actinobacterial strains from the NBC collection.</title>
        <authorList>
            <person name="Joergensen T.S."/>
            <person name="Alvarez Arevalo M."/>
            <person name="Sterndorff E.B."/>
            <person name="Faurdal D."/>
            <person name="Vuksanovic O."/>
            <person name="Mourched A.-S."/>
            <person name="Charusanti P."/>
            <person name="Shaw S."/>
            <person name="Blin K."/>
            <person name="Weber T."/>
        </authorList>
    </citation>
    <scope>NUCLEOTIDE SEQUENCE</scope>
    <source>
        <strain evidence="2">NBC_00283</strain>
    </source>
</reference>
<keyword evidence="3" id="KW-1185">Reference proteome</keyword>
<evidence type="ECO:0000313" key="2">
    <source>
        <dbReference type="EMBL" id="WUO50424.1"/>
    </source>
</evidence>
<accession>A0ABZ1RVC3</accession>
<name>A0ABZ1RVC3_9ACTN</name>
<dbReference type="Proteomes" id="UP001432075">
    <property type="component" value="Chromosome"/>
</dbReference>
<evidence type="ECO:0000256" key="1">
    <source>
        <dbReference type="SAM" id="MobiDB-lite"/>
    </source>
</evidence>
<proteinExistence type="predicted"/>
<dbReference type="EMBL" id="CP108057">
    <property type="protein sequence ID" value="WUO50424.1"/>
    <property type="molecule type" value="Genomic_DNA"/>
</dbReference>
<sequence>MALDDPHARPSGPRRAAGTPTSPTAADVPLFAGDEVLPCGRLLSRVWEQTQDAAPASDPHMASCPHCSEAAEGLATVNAATRALRTQDLPGLHALADRVMDLVRAESRLGRLLPLADPDRDLRLAESAAVKVLRQAADTVDGTRVATCRLTPADDGADVRVTMTLDAALDHPLPDRVERVRQSVLHAAVRDLGLAVTAVDITVVDVLQPWPPHSPEPPTAGDTS</sequence>
<organism evidence="2 3">
    <name type="scientific">Streptomyces goshikiensis</name>
    <dbReference type="NCBI Taxonomy" id="1942"/>
    <lineage>
        <taxon>Bacteria</taxon>
        <taxon>Bacillati</taxon>
        <taxon>Actinomycetota</taxon>
        <taxon>Actinomycetes</taxon>
        <taxon>Kitasatosporales</taxon>
        <taxon>Streptomycetaceae</taxon>
        <taxon>Streptomyces</taxon>
    </lineage>
</organism>
<feature type="region of interest" description="Disordered" evidence="1">
    <location>
        <begin position="1"/>
        <end position="28"/>
    </location>
</feature>
<gene>
    <name evidence="2" type="ORF">OHU17_33820</name>
</gene>